<dbReference type="SUPFAM" id="SSF46565">
    <property type="entry name" value="Chaperone J-domain"/>
    <property type="match status" value="1"/>
</dbReference>
<sequence length="4184" mass="478122">PLSQEKASFGATAPPFIDYLKDILRRYPDGGQILKELIQNADDAQATEVIFIHDERSYGTDSLCTGELGKYQGPALYAYNNAVFTDDDWTGIQATGRSVKRNDPNQVGRFGLGFNSVYHITDLPCIFSSGHLGLLDPQEKLFGKGHGGYQWSLADGDDKETLMTMRDQFQPFQNIVSLVGKQKWSKIIQEDQHFDGTLFRFPLRKEASDISENLYDSDRVVQLFNSFIADADLSLLFLKYVASVSLIHIKTDNSVNIRLEVSCSRSTDVLVSEDESVIKGSTSFRFITLTSEGHKETKKFLVTTCCMKEGNTAELDSLAKKLSFLPQVDLAFPCGQKRDCHDSRLSCFLPLPNNESNKTGLPVHVNACFGLTDNRRYIKWQEEDQKYDEAAMWNELLIKKVLPQAYLKIFQDAIKLSKDSTLPVSVVCDLWPYITQMQHKDKWHAVVLDVVHHIFRQNIAFLSLPTDERSFVCPSEAVFPSKDSTSPEVLAAIKKTLVSCGENLVTLPDHIAEAIKEAYPHPNTLRHVTPTFVREVLRRIDLQSISKEDKLSLLEYILSDGKYRELQGLQLLPLSDGSFRSFTDQEKDIAFIDSSAFPRVLLPRCKNLFIPDNLTAPCNTHLKELATKNIFKVFNINADQVAEYARRYVPVGWDHTNMRHVTWEIGSLQHPPKEWLQKFWNFLNTHFRELNRFSGMPLIPIKPIDNGNHPVLLARLQQNPALIFQKSKQTSLPEQIAQLVNRVGGTVVTGEEWLKHEDLDSYVLFPSPRSVIKVFGNLDSQEVIRGIKTASQREREELKAYLSSLDCLSVSEQNVLLKLPLFQTMKGLWVEAQSKQAVLINSGLTIPAELPMPDSVVQCVTEADRRLLKMLNIMLLDTAQAANLLIDRIERGDLGKGDTEKIMRWILLHGNILFSQNKTLKNRCKDLNFIAVNGHLKKTSCFFDPTIETFRVLLESDCFPPPIYTQTSQMFESLTDLGLLNKERDLSSSHLLDAARKIEKLHVHSQKDAVRLSQVLLRLLDDDHLLSKFSKQQFDCLLMLKWFPCVKPDEGKKQLKVKSQSQCFFCPHEIRHSVYEDIVGHVMPLVGDLSERVSNKLGLNRLPPPEKVADNLSVLTSVAETMDDPDTNVDFKRKLHRIYKHMQDHSFDFTTVLSKDTRWLWNHSHFVSPHNLVLDYPLNLDLSSYIGKVPQEFLPYKKLLREFGVRVVLSDEEIVGILHCIKQTIEGRKHPLASSSEVKVSIEILNWIWREKKRIRDDIPVPVMTENGQCTLKPLSTTVFCDISKNSLEELKHNQEKIQVIHEEIPKATAEWLNIPLLSTHILSPELIGIEQCGQSEPITMRIKNILKEYDEENDIFKEIIQNAEDARAEACRFLVDFRVHNYQPESLIDPGMAVCQGPCLWAFNNEQFSENDWKNIVRVGSASKENKVEKIGKFGLGFNTVYHVTDVPSILSGNSLLILDPNVTHLKKHIKAKSNPGIKLDLSQQQPFHYFPGQFGPYEHIFNCNFTRQSPPKPYAGTLIKLPFRTQEEALKSEISSKVYDKSSIITLQQHLTKESQTHLLFLKNIKTVSLQNVTADASAPPRDDQMKTVFTASKTTESTMKIPDENCIVKQCQAEKTLMNIDETCKEVIDCRTASIVQITNQQCNGSHVQFWLLYSCFGTQQSLQMALKENKQAKMSLPIAGIAVPLQHHPNTKKWVTSQTELVGQAFCFLPLSIHTGLPVNINGTFAVTSNRKGLWESGLKHDWNKALLQDPAVKAYITVLLTLKNMSERNHLENYCYHTFWPDREKVSETFKPLVDAFYSTIAQQSIAPELFNDGKHWCSMNNTIFLHQSIEEDENVGVLAMEVCLRHVKAPIHVVPLPLWLRNSFKQAGLGHVLQSRTWNWEHFYQEVVFSTLATMDPKSRDALVLHAIDLNISEIDHLLMHFPCIPTQGGELQYIKKLVNPSGKVACLFEQEKGRLLGGTKEDFCSPKRIHRLLELGMLNDHLPLEEITERAGTITRIWGTDKGKAYGFLKCILELMKSPQHDEHSIHWKSLKNTAFIPAFSPGHTKMDPMVKLWRPTEVFSDKYCLLVNMTQPVMDHSNLKIHNDDPVLKILGVHESPSPEIVLQQLQLVSRQSQSCNKTTLQKIATECYRFLDQWLYDTGDSTLISEKANSFPFILVGDSFVNVNTVAENAQFEAKPYLHVLPVPFNNFHVLWKCVGLEKKFTIKQFLTVLQKLHSNHGSNPLPKDDLAICLTILTSGLFEDKEKEIKDCLIPSEHGVLQPASKLHFNDSPWMPVTSGVTLCHEKIPRVVACHFGIKTTRHQTLQNHLVESLSPFAFEFEQREQLPVRIKNIISAYPSKKDILKELIQNADDAEATEIHFVWDKRQHSTQKTFGKKWNHLQGPALCVYNNKVFSDTDLKGIQQLGEGGKHNTPGKTGKYGVGFNSVYHLTDCPSILTGDELLCISDPNQKYIESYSDKPQNGCGYRLANDFKEMYIDVYKSFLPDKFSLKVGTMFRLPLRTDISDSDIEELCTALLDDPEGLILFLKNIHKIQFHEINTSTGKLKTIFEVDKSMPEESSKQRVSFVNHLKNALQSDKPIPPHKVMYDVRITASDKRQSGWTIAEQFGSFERSDVSEKKQSDTLPQAALAACVSCEPFRKELLKGGAFVSLPLPGKTGLPVHVNGNFEVDSSRKNLWKEDETSLKTKWNEFLKQSIIAPLYADLLDRIHCNVAKMKIRSLHVDGEHLVSSYLFFFPCVDQDIAPEWHEMIHEVYRSIKERSLTVIPVLKSSTLKREHLSIKEFSFDWCSVRETDPTNAPHLLDIKNEDLLSILEDLGMKLVPFSRKMAEVWTSFKCAGVEVKYVNPSTVQNFLREKPLNDPTKTDKALPLPVTSTLIRDGARCSKLLSFCLTDVSKDNASSINGLPLLLTKDNVLRVFTSKCPKLMSRYDSLFSGHEEDFADYLTNEKHMDVLQEGTFIHDLTIPIAVKYLKPLIKHHLQDCEVDQCSRLHVPNEEIWPWLKKLWGFLISQIQTQVHSSGSGKPSMTLSTVKELLCDCCIMPVVCPRLKNKRFLQSMQDMSSVIHYSSDQDISNILFKLGCMKLDILFFTDMSSQVRSLLHRELMNTADKSSVLDQVCKFDHSEFSKLSNDELNELQRFLQSGVSTSKDKHAYQRKLRSLPLFKTIQGKRVRIDGSKEVFILNMYTQSVMRFPDLCSLHDSNTIFLTHSLENESLSNSLNIQILTDIEYFLRFILPVLHKLTEKQILQSIRMLLSLQPFDSYHQHKDKIISSMKTVKLIRSAKGSFEKASYFFDESEELYKMMLPQERFVPEKFWFISPVNIRKELCNYHQPLRRTAVAIRGSLIKSDPDHQDLIWTSMPIIAMPGYRFTQRYPKMMKNAGAFEQPPTHYVTTNMRNICMSPCDTEELIKTRAQVFRRCYTYLQRHKFQSSPLADLPVVLVEKDTKLVKAHDTSFGLLNDLEFRPYLYKIPAKDAMYVEFFREIGVQDEPTALQYCNVLTAIYLDSNDKLTLNANQQRTVKRAVEQLFKLIKTQGNQSPFKPVKTLYLPSTDGRLYPSTTLYYNDTVFEVKRLEEALEAFDNKYLLLEKLSACNLGKDIYEHHRLMHSLPQKIQPKMLSECTAEKVLESCMERCDYALDCEFSGWFGKHLSSLPFRHGLICLIREQSEGEITQEDAANMCQQTFGSIQIVCCKSIETELWVDGQPLHNTTAETEVYVKQGQQGCIFYLKHNDNIMTPKVINEVNMMLTKVINALLGNKIASIHLPVLGQLLMCDSLEEVKRTLAKNKIHDSAETESFLLDPPVPGTAIPEEWHDSLDMNVLNNFEEGEYVGYYTNEEYIYAVFVEQLPGPSGQYSSRYKIQIGQDETAEVSSLDLYQFKPEKMQEQEEKTCTSAEATCMELEPLVASSTQASSTRSTPASLEEAKREIDKCLAEIWTLSEEERKKAIKRLFLRWHPDKNPDYQLLATEAFKYLQNRIDDLTKGKTTDSTTNSSYQRWNTNFSHFYEQWNQEARRHRCGRERFFTGRRHHSYNFWTHYENVPRPDREEAQRWCRQACCDLTAAYKDTGGGSTEWCLFKVHQAVEKALIAAEYRRNGKHPTNCSISFIAARVSQYHPQLSAVPRIVENLKLLGVDAKKTQYPNCHPRPHIPNGQFSSDSEMQALNMASELLSKVEAYVN</sequence>
<dbReference type="InterPro" id="IPR007842">
    <property type="entry name" value="HEPN_dom"/>
</dbReference>
<dbReference type="PANTHER" id="PTHR46919:SF2">
    <property type="entry name" value="SACSIN"/>
    <property type="match status" value="1"/>
</dbReference>
<dbReference type="PROSITE" id="PS50910">
    <property type="entry name" value="HEPN"/>
    <property type="match status" value="1"/>
</dbReference>
<dbReference type="SUPFAM" id="SSF81593">
    <property type="entry name" value="Nucleotidyltransferase substrate binding subunit/domain"/>
    <property type="match status" value="1"/>
</dbReference>
<dbReference type="PROSITE" id="PS50076">
    <property type="entry name" value="DNAJ_2"/>
    <property type="match status" value="1"/>
</dbReference>
<dbReference type="SMART" id="SM00748">
    <property type="entry name" value="HEPN"/>
    <property type="match status" value="1"/>
</dbReference>
<protein>
    <recommendedName>
        <fullName evidence="5">HEPN domain-containing protein</fullName>
    </recommendedName>
</protein>
<dbReference type="InParanoid" id="A0A667WSJ1"/>
<dbReference type="Gene3D" id="3.30.565.10">
    <property type="entry name" value="Histidine kinase-like ATPase, C-terminal domain"/>
    <property type="match status" value="1"/>
</dbReference>
<reference evidence="3" key="2">
    <citation type="submission" date="2025-08" db="UniProtKB">
        <authorList>
            <consortium name="Ensembl"/>
        </authorList>
    </citation>
    <scope>IDENTIFICATION</scope>
</reference>
<accession>A0A667WSJ1</accession>
<dbReference type="InterPro" id="IPR058210">
    <property type="entry name" value="SACS/Nov_dom"/>
</dbReference>
<dbReference type="Ensembl" id="ENSMMDT00005004737.1">
    <property type="protein sequence ID" value="ENSMMDP00005004618.1"/>
    <property type="gene ID" value="ENSMMDG00005002521.1"/>
</dbReference>
<reference evidence="3" key="1">
    <citation type="submission" date="2019-06" db="EMBL/GenBank/DDBJ databases">
        <authorList>
            <consortium name="Wellcome Sanger Institute Data Sharing"/>
        </authorList>
    </citation>
    <scope>NUCLEOTIDE SEQUENCE [LARGE SCALE GENOMIC DNA]</scope>
</reference>
<proteinExistence type="predicted"/>
<dbReference type="NCBIfam" id="NF047352">
    <property type="entry name" value="P_loop_sacsin"/>
    <property type="match status" value="3"/>
</dbReference>
<evidence type="ECO:0000313" key="3">
    <source>
        <dbReference type="Ensembl" id="ENSMMDP00005004618.1"/>
    </source>
</evidence>
<dbReference type="CDD" id="cd06257">
    <property type="entry name" value="DnaJ"/>
    <property type="match status" value="1"/>
</dbReference>
<reference evidence="3" key="3">
    <citation type="submission" date="2025-09" db="UniProtKB">
        <authorList>
            <consortium name="Ensembl"/>
        </authorList>
    </citation>
    <scope>IDENTIFICATION</scope>
</reference>
<dbReference type="Proteomes" id="UP000472263">
    <property type="component" value="Chromosome 21"/>
</dbReference>
<dbReference type="Gene3D" id="1.10.287.110">
    <property type="entry name" value="DnaJ domain"/>
    <property type="match status" value="1"/>
</dbReference>
<evidence type="ECO:0000313" key="4">
    <source>
        <dbReference type="Proteomes" id="UP000472263"/>
    </source>
</evidence>
<feature type="domain" description="J" evidence="1">
    <location>
        <begin position="3934"/>
        <end position="4005"/>
    </location>
</feature>
<dbReference type="Pfam" id="PF05168">
    <property type="entry name" value="HEPN"/>
    <property type="match status" value="1"/>
</dbReference>
<organism evidence="3 4">
    <name type="scientific">Myripristis murdjan</name>
    <name type="common">pinecone soldierfish</name>
    <dbReference type="NCBI Taxonomy" id="586833"/>
    <lineage>
        <taxon>Eukaryota</taxon>
        <taxon>Metazoa</taxon>
        <taxon>Chordata</taxon>
        <taxon>Craniata</taxon>
        <taxon>Vertebrata</taxon>
        <taxon>Euteleostomi</taxon>
        <taxon>Actinopterygii</taxon>
        <taxon>Neopterygii</taxon>
        <taxon>Teleostei</taxon>
        <taxon>Neoteleostei</taxon>
        <taxon>Acanthomorphata</taxon>
        <taxon>Holocentriformes</taxon>
        <taxon>Holocentridae</taxon>
        <taxon>Myripristis</taxon>
    </lineage>
</organism>
<name>A0A667WSJ1_9TELE</name>
<dbReference type="Pfam" id="PF25794">
    <property type="entry name" value="SACS"/>
    <property type="match status" value="3"/>
</dbReference>
<dbReference type="Gene3D" id="1.20.120.330">
    <property type="entry name" value="Nucleotidyltransferases domain 2"/>
    <property type="match status" value="1"/>
</dbReference>
<keyword evidence="4" id="KW-1185">Reference proteome</keyword>
<evidence type="ECO:0000259" key="2">
    <source>
        <dbReference type="PROSITE" id="PS50910"/>
    </source>
</evidence>
<dbReference type="InterPro" id="IPR036869">
    <property type="entry name" value="J_dom_sf"/>
</dbReference>
<dbReference type="InterPro" id="IPR036890">
    <property type="entry name" value="HATPase_C_sf"/>
</dbReference>
<dbReference type="GeneTree" id="ENSGT00940000164866"/>
<evidence type="ECO:0000259" key="1">
    <source>
        <dbReference type="PROSITE" id="PS50076"/>
    </source>
</evidence>
<evidence type="ECO:0008006" key="5">
    <source>
        <dbReference type="Google" id="ProtNLM"/>
    </source>
</evidence>
<dbReference type="InterPro" id="IPR001623">
    <property type="entry name" value="DnaJ_domain"/>
</dbReference>
<feature type="domain" description="HEPN" evidence="2">
    <location>
        <begin position="4059"/>
        <end position="4175"/>
    </location>
</feature>
<dbReference type="SUPFAM" id="SSF55874">
    <property type="entry name" value="ATPase domain of HSP90 chaperone/DNA topoisomerase II/histidine kinase"/>
    <property type="match status" value="3"/>
</dbReference>
<dbReference type="PANTHER" id="PTHR46919">
    <property type="entry name" value="ZINC FINGER, C3HC4 TYPE (RING FINGER) FAMILY PROTEIN"/>
    <property type="match status" value="1"/>
</dbReference>